<evidence type="ECO:0000256" key="12">
    <source>
        <dbReference type="ARBA" id="ARBA00022989"/>
    </source>
</evidence>
<evidence type="ECO:0000259" key="15">
    <source>
        <dbReference type="Pfam" id="PF00122"/>
    </source>
</evidence>
<feature type="non-terminal residue" evidence="16">
    <location>
        <position position="1"/>
    </location>
</feature>
<dbReference type="GO" id="GO:0016887">
    <property type="term" value="F:ATP hydrolysis activity"/>
    <property type="evidence" value="ECO:0007669"/>
    <property type="project" value="InterPro"/>
</dbReference>
<protein>
    <submittedName>
        <fullName evidence="16">Lead, cadmium, zinc and mercury transporting ATPase Copper-translocating P-type ATPase</fullName>
        <ecNumber evidence="16">3.6.3.3</ecNumber>
        <ecNumber evidence="16">3.6.3.4</ecNumber>
    </submittedName>
</protein>
<dbReference type="GO" id="GO:0005886">
    <property type="term" value="C:plasma membrane"/>
    <property type="evidence" value="ECO:0007669"/>
    <property type="project" value="UniProtKB-SubCell"/>
</dbReference>
<dbReference type="PROSITE" id="PS00154">
    <property type="entry name" value="ATPASE_E1_E2"/>
    <property type="match status" value="1"/>
</dbReference>
<dbReference type="NCBIfam" id="TIGR01494">
    <property type="entry name" value="ATPase_P-type"/>
    <property type="match status" value="1"/>
</dbReference>
<keyword evidence="5" id="KW-0597">Phosphoprotein</keyword>
<evidence type="ECO:0000313" key="16">
    <source>
        <dbReference type="EMBL" id="VAW86440.1"/>
    </source>
</evidence>
<dbReference type="NCBIfam" id="TIGR01525">
    <property type="entry name" value="ATPase-IB_hvy"/>
    <property type="match status" value="1"/>
</dbReference>
<dbReference type="InterPro" id="IPR001757">
    <property type="entry name" value="P_typ_ATPase"/>
</dbReference>
<proteinExistence type="inferred from homology"/>
<keyword evidence="9" id="KW-0067">ATP-binding</keyword>
<dbReference type="EC" id="3.6.3.3" evidence="16"/>
<dbReference type="EC" id="3.6.3.4" evidence="16"/>
<feature type="domain" description="P-type ATPase A" evidence="15">
    <location>
        <begin position="139"/>
        <end position="240"/>
    </location>
</feature>
<comment type="subcellular location">
    <subcellularLocation>
        <location evidence="1">Cell membrane</location>
        <topology evidence="1">Multi-pass membrane protein</topology>
    </subcellularLocation>
</comment>
<evidence type="ECO:0000256" key="9">
    <source>
        <dbReference type="ARBA" id="ARBA00022840"/>
    </source>
</evidence>
<keyword evidence="12" id="KW-1133">Transmembrane helix</keyword>
<dbReference type="PROSITE" id="PS01229">
    <property type="entry name" value="COF_2"/>
    <property type="match status" value="1"/>
</dbReference>
<dbReference type="Gene3D" id="3.40.50.1000">
    <property type="entry name" value="HAD superfamily/HAD-like"/>
    <property type="match status" value="1"/>
</dbReference>
<evidence type="ECO:0000256" key="2">
    <source>
        <dbReference type="ARBA" id="ARBA00006024"/>
    </source>
</evidence>
<evidence type="ECO:0000256" key="10">
    <source>
        <dbReference type="ARBA" id="ARBA00022842"/>
    </source>
</evidence>
<dbReference type="Gene3D" id="3.40.1110.10">
    <property type="entry name" value="Calcium-transporting ATPase, cytoplasmic domain N"/>
    <property type="match status" value="1"/>
</dbReference>
<organism evidence="16">
    <name type="scientific">hydrothermal vent metagenome</name>
    <dbReference type="NCBI Taxonomy" id="652676"/>
    <lineage>
        <taxon>unclassified sequences</taxon>
        <taxon>metagenomes</taxon>
        <taxon>ecological metagenomes</taxon>
    </lineage>
</organism>
<evidence type="ECO:0000256" key="3">
    <source>
        <dbReference type="ARBA" id="ARBA00022448"/>
    </source>
</evidence>
<dbReference type="InterPro" id="IPR036412">
    <property type="entry name" value="HAD-like_sf"/>
</dbReference>
<dbReference type="InterPro" id="IPR008250">
    <property type="entry name" value="ATPase_P-typ_transduc_dom_A_sf"/>
</dbReference>
<accession>A0A3B0ZBT0</accession>
<dbReference type="PANTHER" id="PTHR43520">
    <property type="entry name" value="ATP7, ISOFORM B"/>
    <property type="match status" value="1"/>
</dbReference>
<comment type="similarity">
    <text evidence="2">Belongs to the cation transport ATPase (P-type) (TC 3.A.3) family. Type IB subfamily.</text>
</comment>
<keyword evidence="14" id="KW-0472">Membrane</keyword>
<gene>
    <name evidence="16" type="ORF">MNBD_GAMMA18-2350</name>
</gene>
<dbReference type="SFLD" id="SFLDS00003">
    <property type="entry name" value="Haloacid_Dehalogenase"/>
    <property type="match status" value="1"/>
</dbReference>
<keyword evidence="7" id="KW-0479">Metal-binding</keyword>
<keyword evidence="11" id="KW-1278">Translocase</keyword>
<keyword evidence="8" id="KW-0547">Nucleotide-binding</keyword>
<dbReference type="AlphaFoldDB" id="A0A3B0ZBT0"/>
<dbReference type="GO" id="GO:0005507">
    <property type="term" value="F:copper ion binding"/>
    <property type="evidence" value="ECO:0007669"/>
    <property type="project" value="TreeGrafter"/>
</dbReference>
<dbReference type="SUPFAM" id="SSF81665">
    <property type="entry name" value="Calcium ATPase, transmembrane domain M"/>
    <property type="match status" value="1"/>
</dbReference>
<evidence type="ECO:0000256" key="7">
    <source>
        <dbReference type="ARBA" id="ARBA00022723"/>
    </source>
</evidence>
<dbReference type="GO" id="GO:0043682">
    <property type="term" value="F:P-type divalent copper transporter activity"/>
    <property type="evidence" value="ECO:0007669"/>
    <property type="project" value="TreeGrafter"/>
</dbReference>
<keyword evidence="4" id="KW-1003">Cell membrane</keyword>
<dbReference type="InterPro" id="IPR023214">
    <property type="entry name" value="HAD_sf"/>
</dbReference>
<evidence type="ECO:0000256" key="11">
    <source>
        <dbReference type="ARBA" id="ARBA00022967"/>
    </source>
</evidence>
<evidence type="ECO:0000256" key="6">
    <source>
        <dbReference type="ARBA" id="ARBA00022692"/>
    </source>
</evidence>
<dbReference type="InterPro" id="IPR027256">
    <property type="entry name" value="P-typ_ATPase_IB"/>
</dbReference>
<dbReference type="InterPro" id="IPR059000">
    <property type="entry name" value="ATPase_P-type_domA"/>
</dbReference>
<dbReference type="PRINTS" id="PR00119">
    <property type="entry name" value="CATATPASE"/>
</dbReference>
<reference evidence="16" key="1">
    <citation type="submission" date="2018-06" db="EMBL/GenBank/DDBJ databases">
        <authorList>
            <person name="Zhirakovskaya E."/>
        </authorList>
    </citation>
    <scope>NUCLEOTIDE SEQUENCE</scope>
</reference>
<evidence type="ECO:0000256" key="1">
    <source>
        <dbReference type="ARBA" id="ARBA00004651"/>
    </source>
</evidence>
<dbReference type="InterPro" id="IPR023298">
    <property type="entry name" value="ATPase_P-typ_TM_dom_sf"/>
</dbReference>
<dbReference type="PRINTS" id="PR00120">
    <property type="entry name" value="HATPASE"/>
</dbReference>
<sequence>ENRTLLYRMAFAGFGAMNMMWLSISIYAADMSASGMDLDHRHFLQWISLLLATPVLLYSGWPFLKGAVSGLRYRQMTMDLPIAIGVVATYLYSAWATINNHADVYFETVVSFLFIILVGRYIERITRRNATSATSRLMELQPRSATLLVDGEEKLVAVRQLQVGDRVIIRPGERIPVDGVVTEGASDVNESMLTGEALPVKKSIGGKVVAGSVNSQGTLVVEVVSIGQQTALSKIIHLVEVAQGSKAPIQSMTDRVVPWFVLTTLLLASGTFIYWASTADYDVAMLAAVSVLIITCPCAFGLATPMSIAVSVGHGAKNGLLIRNGAALETLASVNHVVFDKTGTITQGQMSVGEVILNQEAGVDHKQLLSYALLAESRSEHLVARAIVQYAKDQGISTQSVSPDSFTSLPGLGVVVEAEGRMIQLGSQRLLDHLNIVFPPDLLSAYNEIESSMGVAVVVVVDGAVLGIISVFDQIRDSAATLICALNQRNIGVTLLTGDSQAAADAVAKKLGGKLEVIAEVLPQDKDQVIETLQKQGKSVVMVGDGVNDAPALARADVGIAMGSGTDVSLECADMVLMSNQLMRLLFALDLAQQTIRTIRQNINLSLGYNVIVVPTAMSASLTPVFASIAMPISSLLVIGNAILIKRRAQIKE</sequence>
<dbReference type="InterPro" id="IPR023299">
    <property type="entry name" value="ATPase_P-typ_cyto_dom_N"/>
</dbReference>
<keyword evidence="6" id="KW-0812">Transmembrane</keyword>
<dbReference type="Gene3D" id="2.70.150.10">
    <property type="entry name" value="Calcium-transporting ATPase, cytoplasmic transduction domain A"/>
    <property type="match status" value="1"/>
</dbReference>
<evidence type="ECO:0000256" key="14">
    <source>
        <dbReference type="ARBA" id="ARBA00023136"/>
    </source>
</evidence>
<keyword evidence="10" id="KW-0460">Magnesium</keyword>
<keyword evidence="16" id="KW-0378">Hydrolase</keyword>
<evidence type="ECO:0000256" key="5">
    <source>
        <dbReference type="ARBA" id="ARBA00022553"/>
    </source>
</evidence>
<dbReference type="Pfam" id="PF00702">
    <property type="entry name" value="Hydrolase"/>
    <property type="match status" value="1"/>
</dbReference>
<dbReference type="InterPro" id="IPR018303">
    <property type="entry name" value="ATPase_P-typ_P_site"/>
</dbReference>
<keyword evidence="3" id="KW-0813">Transport</keyword>
<dbReference type="InterPro" id="IPR044492">
    <property type="entry name" value="P_typ_ATPase_HD_dom"/>
</dbReference>
<dbReference type="EMBL" id="UOFP01000142">
    <property type="protein sequence ID" value="VAW86440.1"/>
    <property type="molecule type" value="Genomic_DNA"/>
</dbReference>
<dbReference type="GO" id="GO:0005524">
    <property type="term" value="F:ATP binding"/>
    <property type="evidence" value="ECO:0007669"/>
    <property type="project" value="UniProtKB-KW"/>
</dbReference>
<dbReference type="GO" id="GO:0055070">
    <property type="term" value="P:copper ion homeostasis"/>
    <property type="evidence" value="ECO:0007669"/>
    <property type="project" value="TreeGrafter"/>
</dbReference>
<dbReference type="SFLD" id="SFLDG00002">
    <property type="entry name" value="C1.7:_P-type_atpase_like"/>
    <property type="match status" value="1"/>
</dbReference>
<evidence type="ECO:0000256" key="13">
    <source>
        <dbReference type="ARBA" id="ARBA00023065"/>
    </source>
</evidence>
<dbReference type="PANTHER" id="PTHR43520:SF5">
    <property type="entry name" value="CATION-TRANSPORTING P-TYPE ATPASE-RELATED"/>
    <property type="match status" value="1"/>
</dbReference>
<dbReference type="Pfam" id="PF00122">
    <property type="entry name" value="E1-E2_ATPase"/>
    <property type="match status" value="1"/>
</dbReference>
<keyword evidence="13" id="KW-0406">Ion transport</keyword>
<evidence type="ECO:0000256" key="8">
    <source>
        <dbReference type="ARBA" id="ARBA00022741"/>
    </source>
</evidence>
<dbReference type="FunFam" id="2.70.150.10:FF:000002">
    <property type="entry name" value="Copper-transporting ATPase 1, putative"/>
    <property type="match status" value="1"/>
</dbReference>
<evidence type="ECO:0000256" key="4">
    <source>
        <dbReference type="ARBA" id="ARBA00022475"/>
    </source>
</evidence>
<dbReference type="SUPFAM" id="SSF81653">
    <property type="entry name" value="Calcium ATPase, transduction domain A"/>
    <property type="match status" value="1"/>
</dbReference>
<dbReference type="SFLD" id="SFLDF00027">
    <property type="entry name" value="p-type_atpase"/>
    <property type="match status" value="1"/>
</dbReference>
<dbReference type="SUPFAM" id="SSF56784">
    <property type="entry name" value="HAD-like"/>
    <property type="match status" value="1"/>
</dbReference>
<name>A0A3B0ZBT0_9ZZZZ</name>